<feature type="compositionally biased region" description="Polar residues" evidence="8">
    <location>
        <begin position="228"/>
        <end position="247"/>
    </location>
</feature>
<dbReference type="EMBL" id="CP039396">
    <property type="protein sequence ID" value="QCD43139.1"/>
    <property type="molecule type" value="Genomic_DNA"/>
</dbReference>
<dbReference type="Pfam" id="PF07885">
    <property type="entry name" value="Ion_trans_2"/>
    <property type="match status" value="1"/>
</dbReference>
<dbReference type="GO" id="GO:0008076">
    <property type="term" value="C:voltage-gated potassium channel complex"/>
    <property type="evidence" value="ECO:0007669"/>
    <property type="project" value="InterPro"/>
</dbReference>
<dbReference type="SUPFAM" id="SSF81324">
    <property type="entry name" value="Voltage-gated potassium channels"/>
    <property type="match status" value="1"/>
</dbReference>
<evidence type="ECO:0000256" key="9">
    <source>
        <dbReference type="SAM" id="Phobius"/>
    </source>
</evidence>
<evidence type="ECO:0000256" key="2">
    <source>
        <dbReference type="ARBA" id="ARBA00022448"/>
    </source>
</evidence>
<dbReference type="InterPro" id="IPR013099">
    <property type="entry name" value="K_chnl_dom"/>
</dbReference>
<dbReference type="Gene3D" id="1.10.287.70">
    <property type="match status" value="1"/>
</dbReference>
<keyword evidence="3 9" id="KW-0812">Transmembrane</keyword>
<name>A0A4P7W513_9BACT</name>
<dbReference type="PANTHER" id="PTHR11537:SF254">
    <property type="entry name" value="POTASSIUM VOLTAGE-GATED CHANNEL PROTEIN SHAB"/>
    <property type="match status" value="1"/>
</dbReference>
<feature type="compositionally biased region" description="Polar residues" evidence="8">
    <location>
        <begin position="255"/>
        <end position="265"/>
    </location>
</feature>
<dbReference type="RefSeq" id="WP_136416447.1">
    <property type="nucleotide sequence ID" value="NZ_CP039396.1"/>
</dbReference>
<dbReference type="GO" id="GO:0001508">
    <property type="term" value="P:action potential"/>
    <property type="evidence" value="ECO:0007669"/>
    <property type="project" value="TreeGrafter"/>
</dbReference>
<dbReference type="InterPro" id="IPR027359">
    <property type="entry name" value="Volt_channel_dom_sf"/>
</dbReference>
<evidence type="ECO:0000256" key="5">
    <source>
        <dbReference type="ARBA" id="ARBA00023065"/>
    </source>
</evidence>
<feature type="transmembrane region" description="Helical" evidence="9">
    <location>
        <begin position="139"/>
        <end position="159"/>
    </location>
</feature>
<feature type="domain" description="Potassium channel" evidence="10">
    <location>
        <begin position="147"/>
        <end position="220"/>
    </location>
</feature>
<accession>A0A4P7W513</accession>
<dbReference type="KEGG" id="ddb:E7747_13150"/>
<feature type="transmembrane region" description="Helical" evidence="9">
    <location>
        <begin position="171"/>
        <end position="191"/>
    </location>
</feature>
<evidence type="ECO:0000256" key="6">
    <source>
        <dbReference type="ARBA" id="ARBA00023136"/>
    </source>
</evidence>
<feature type="transmembrane region" description="Helical" evidence="9">
    <location>
        <begin position="82"/>
        <end position="102"/>
    </location>
</feature>
<keyword evidence="12" id="KW-1185">Reference proteome</keyword>
<evidence type="ECO:0000256" key="1">
    <source>
        <dbReference type="ARBA" id="ARBA00004141"/>
    </source>
</evidence>
<dbReference type="PANTHER" id="PTHR11537">
    <property type="entry name" value="VOLTAGE-GATED POTASSIUM CHANNEL"/>
    <property type="match status" value="1"/>
</dbReference>
<evidence type="ECO:0000256" key="4">
    <source>
        <dbReference type="ARBA" id="ARBA00022989"/>
    </source>
</evidence>
<feature type="transmembrane region" description="Helical" evidence="9">
    <location>
        <begin position="20"/>
        <end position="38"/>
    </location>
</feature>
<keyword evidence="5" id="KW-0406">Ion transport</keyword>
<keyword evidence="4 9" id="KW-1133">Transmembrane helix</keyword>
<proteinExistence type="predicted"/>
<protein>
    <submittedName>
        <fullName evidence="11">Two pore domain potassium channel family protein</fullName>
    </submittedName>
</protein>
<dbReference type="InterPro" id="IPR028325">
    <property type="entry name" value="VG_K_chnl"/>
</dbReference>
<keyword evidence="2" id="KW-0813">Transport</keyword>
<organism evidence="11 12">
    <name type="scientific">Duncaniella dubosii</name>
    <dbReference type="NCBI Taxonomy" id="2518971"/>
    <lineage>
        <taxon>Bacteria</taxon>
        <taxon>Pseudomonadati</taxon>
        <taxon>Bacteroidota</taxon>
        <taxon>Bacteroidia</taxon>
        <taxon>Bacteroidales</taxon>
        <taxon>Muribaculaceae</taxon>
        <taxon>Duncaniella</taxon>
    </lineage>
</organism>
<evidence type="ECO:0000259" key="10">
    <source>
        <dbReference type="Pfam" id="PF07885"/>
    </source>
</evidence>
<sequence>MHQQFQLSESRQKVMRTMHFGVIILSMLMITLITLDTLRNVSFLADSTYLRVQFWCCLFFIADVFIEMSFAPKRWLYFRNHALFLLISIPYLNIIHHFDIHVDGHVQYILRFVPMIRTAYVFTIVTGVTASVRWAKNMLITYMIVLIVAVYFCSLTFFVSEHEVNPSVPDYWSSLLWSIMSLTTAGCSIHAMTVTGRVLGVVLSAVGLIFFPIFTVFLTDSYANQSNSDDNDAHSTSMSSGNISAGASSEAPKTVANNKSRNQAE</sequence>
<dbReference type="AlphaFoldDB" id="A0A4P7W513"/>
<feature type="transmembrane region" description="Helical" evidence="9">
    <location>
        <begin position="108"/>
        <end position="132"/>
    </location>
</feature>
<gene>
    <name evidence="11" type="ORF">E7747_13150</name>
</gene>
<dbReference type="Proteomes" id="UP000297149">
    <property type="component" value="Chromosome"/>
</dbReference>
<evidence type="ECO:0000256" key="7">
    <source>
        <dbReference type="ARBA" id="ARBA00023303"/>
    </source>
</evidence>
<comment type="subcellular location">
    <subcellularLocation>
        <location evidence="1">Membrane</location>
        <topology evidence="1">Multi-pass membrane protein</topology>
    </subcellularLocation>
</comment>
<feature type="region of interest" description="Disordered" evidence="8">
    <location>
        <begin position="228"/>
        <end position="265"/>
    </location>
</feature>
<dbReference type="GO" id="GO:0005249">
    <property type="term" value="F:voltage-gated potassium channel activity"/>
    <property type="evidence" value="ECO:0007669"/>
    <property type="project" value="InterPro"/>
</dbReference>
<dbReference type="Gene3D" id="1.20.120.350">
    <property type="entry name" value="Voltage-gated potassium channels. Chain C"/>
    <property type="match status" value="1"/>
</dbReference>
<evidence type="ECO:0000313" key="11">
    <source>
        <dbReference type="EMBL" id="QCD43139.1"/>
    </source>
</evidence>
<feature type="transmembrane region" description="Helical" evidence="9">
    <location>
        <begin position="198"/>
        <end position="218"/>
    </location>
</feature>
<evidence type="ECO:0000256" key="3">
    <source>
        <dbReference type="ARBA" id="ARBA00022692"/>
    </source>
</evidence>
<reference evidence="12" key="1">
    <citation type="submission" date="2019-02" db="EMBL/GenBank/DDBJ databases">
        <title>Isolation and identification of novel species under the genus Muribaculum.</title>
        <authorList>
            <person name="Miyake S."/>
            <person name="Ding Y."/>
            <person name="Low A."/>
            <person name="Soh M."/>
            <person name="Seedorf H."/>
        </authorList>
    </citation>
    <scope>NUCLEOTIDE SEQUENCE [LARGE SCALE GENOMIC DNA]</scope>
    <source>
        <strain evidence="12">H5</strain>
    </source>
</reference>
<keyword evidence="7 11" id="KW-0407">Ion channel</keyword>
<evidence type="ECO:0000256" key="8">
    <source>
        <dbReference type="SAM" id="MobiDB-lite"/>
    </source>
</evidence>
<feature type="transmembrane region" description="Helical" evidence="9">
    <location>
        <begin position="50"/>
        <end position="70"/>
    </location>
</feature>
<keyword evidence="6 9" id="KW-0472">Membrane</keyword>
<evidence type="ECO:0000313" key="12">
    <source>
        <dbReference type="Proteomes" id="UP000297149"/>
    </source>
</evidence>